<evidence type="ECO:0000256" key="3">
    <source>
        <dbReference type="ARBA" id="ARBA00022833"/>
    </source>
</evidence>
<evidence type="ECO:0000256" key="5">
    <source>
        <dbReference type="SAM" id="MobiDB-lite"/>
    </source>
</evidence>
<protein>
    <recommendedName>
        <fullName evidence="6">C2HC/C3H-type domain-containing protein</fullName>
    </recommendedName>
</protein>
<gene>
    <name evidence="7" type="ORF">EGYM00163_LOCUS43743</name>
</gene>
<feature type="region of interest" description="Disordered" evidence="5">
    <location>
        <begin position="221"/>
        <end position="413"/>
    </location>
</feature>
<keyword evidence="2 4" id="KW-0863">Zinc-finger</keyword>
<keyword evidence="3" id="KW-0862">Zinc</keyword>
<organism evidence="7">
    <name type="scientific">Eutreptiella gymnastica</name>
    <dbReference type="NCBI Taxonomy" id="73025"/>
    <lineage>
        <taxon>Eukaryota</taxon>
        <taxon>Discoba</taxon>
        <taxon>Euglenozoa</taxon>
        <taxon>Euglenida</taxon>
        <taxon>Spirocuta</taxon>
        <taxon>Euglenophyceae</taxon>
        <taxon>Eutreptiales</taxon>
        <taxon>Eutreptiaceae</taxon>
        <taxon>Eutreptiella</taxon>
    </lineage>
</organism>
<feature type="compositionally biased region" description="Low complexity" evidence="5">
    <location>
        <begin position="510"/>
        <end position="520"/>
    </location>
</feature>
<name>A0A7S4GCG0_9EUGL</name>
<dbReference type="AlphaFoldDB" id="A0A7S4GCG0"/>
<feature type="compositionally biased region" description="Low complexity" evidence="5">
    <location>
        <begin position="259"/>
        <end position="275"/>
    </location>
</feature>
<accession>A0A7S4GCG0</accession>
<feature type="compositionally biased region" description="Low complexity" evidence="5">
    <location>
        <begin position="556"/>
        <end position="567"/>
    </location>
</feature>
<feature type="compositionally biased region" description="Polar residues" evidence="5">
    <location>
        <begin position="476"/>
        <end position="486"/>
    </location>
</feature>
<reference evidence="7" key="1">
    <citation type="submission" date="2021-01" db="EMBL/GenBank/DDBJ databases">
        <authorList>
            <person name="Corre E."/>
            <person name="Pelletier E."/>
            <person name="Niang G."/>
            <person name="Scheremetjew M."/>
            <person name="Finn R."/>
            <person name="Kale V."/>
            <person name="Holt S."/>
            <person name="Cochrane G."/>
            <person name="Meng A."/>
            <person name="Brown T."/>
            <person name="Cohen L."/>
        </authorList>
    </citation>
    <scope>NUCLEOTIDE SEQUENCE</scope>
    <source>
        <strain evidence="7">CCMP1594</strain>
    </source>
</reference>
<feature type="domain" description="C2HC/C3H-type" evidence="6">
    <location>
        <begin position="176"/>
        <end position="205"/>
    </location>
</feature>
<keyword evidence="1" id="KW-0479">Metal-binding</keyword>
<evidence type="ECO:0000256" key="2">
    <source>
        <dbReference type="ARBA" id="ARBA00022771"/>
    </source>
</evidence>
<evidence type="ECO:0000259" key="6">
    <source>
        <dbReference type="PROSITE" id="PS52027"/>
    </source>
</evidence>
<evidence type="ECO:0000256" key="4">
    <source>
        <dbReference type="PROSITE-ProRule" id="PRU01371"/>
    </source>
</evidence>
<feature type="compositionally biased region" description="Low complexity" evidence="5">
    <location>
        <begin position="221"/>
        <end position="231"/>
    </location>
</feature>
<feature type="region of interest" description="Disordered" evidence="5">
    <location>
        <begin position="446"/>
        <end position="575"/>
    </location>
</feature>
<dbReference type="Gene3D" id="3.30.160.60">
    <property type="entry name" value="Classic Zinc Finger"/>
    <property type="match status" value="1"/>
</dbReference>
<proteinExistence type="predicted"/>
<dbReference type="EMBL" id="HBJA01127030">
    <property type="protein sequence ID" value="CAE0832458.1"/>
    <property type="molecule type" value="Transcribed_RNA"/>
</dbReference>
<evidence type="ECO:0000313" key="7">
    <source>
        <dbReference type="EMBL" id="CAE0832458.1"/>
    </source>
</evidence>
<dbReference type="InterPro" id="IPR049899">
    <property type="entry name" value="Znf_C2HC_C3H"/>
</dbReference>
<evidence type="ECO:0000256" key="1">
    <source>
        <dbReference type="ARBA" id="ARBA00022723"/>
    </source>
</evidence>
<dbReference type="PROSITE" id="PS52027">
    <property type="entry name" value="ZF_C2HC_C3H"/>
    <property type="match status" value="1"/>
</dbReference>
<dbReference type="GO" id="GO:0008270">
    <property type="term" value="F:zinc ion binding"/>
    <property type="evidence" value="ECO:0007669"/>
    <property type="project" value="UniProtKB-KW"/>
</dbReference>
<sequence>MAFHINIEEHVHYTPFSQWATCAPPRAGVAVVCYICGQQVAGEDFSDHVTACEAGWYANLKQHQREFCLPVAPSPDFLPIINFDLNDDEAIARYNGVALKTHHQQPVVHEDRELAVCVSCQAEFPTTAELMVHLDECPMRHAQLARNLDNEAVGPRTHPNAMEVEVPEDYEEFKKTLLVCENCGRRFAADRLEVHQRSCKAKPKRRVSTLQTSQIPVSLNSSLNLSESTSNAMKAEPAHSSPSEKKKEGPPHGAPTGNPRRPSSSSQKRPVSTSPVPEAFVSQQPTAKKGGTDASLSVKTKPLKSSPGTPSPRKTPCSFARNNNRTTSEGNADRRTYEANRSTTEVSTAKADLNRSVVSEPNGSVKPFDASSADDKKRFDDTTPLYSSTPCGAREAFRGRDSPPWDLEESTRSVKTAISEAERRQNLSLSQFISIASQELDLLQQQNSRRSAQSKIARESRQTERGASLRTRSKGPESNFSTSVQMQMGEGGEQKVPQMGESGGKRRSRSAVATSASLSAPRTAGDAKTQKQPSSDGNEAPSSCHGTPPSRRGRAAESGPEPPASAGLQGQGGAVQRARFCTQCGHGFEHVQERFCSYCGAKRL</sequence>
<dbReference type="Pfam" id="PF13913">
    <property type="entry name" value="zf-C2HC_2"/>
    <property type="match status" value="1"/>
</dbReference>
<feature type="compositionally biased region" description="Polar residues" evidence="5">
    <location>
        <begin position="320"/>
        <end position="330"/>
    </location>
</feature>
<feature type="compositionally biased region" description="Polar residues" evidence="5">
    <location>
        <begin position="530"/>
        <end position="545"/>
    </location>
</feature>